<dbReference type="EMBL" id="KT006992">
    <property type="protein sequence ID" value="AKQ02098.1"/>
    <property type="molecule type" value="Genomic_DNA"/>
</dbReference>
<dbReference type="InterPro" id="IPR036049">
    <property type="entry name" value="Ribosomal_uL29_sf"/>
</dbReference>
<comment type="similarity">
    <text evidence="1 4">Belongs to the universal ribosomal protein uL29 family.</text>
</comment>
<dbReference type="GO" id="GO:0005840">
    <property type="term" value="C:ribosome"/>
    <property type="evidence" value="ECO:0007669"/>
    <property type="project" value="UniProtKB-KW"/>
</dbReference>
<reference evidence="5" key="1">
    <citation type="journal article" date="2015" name="ISME J.">
        <title>Aquifer environment selects for microbial species cohorts in sediment and groundwater.</title>
        <authorList>
            <person name="Hug L.A."/>
            <person name="Thomas B.C."/>
            <person name="Brown C.T."/>
            <person name="Frischkorn K.R."/>
            <person name="Williams K.H."/>
            <person name="Tringe S.G."/>
            <person name="Banfield J.F."/>
        </authorList>
    </citation>
    <scope>NUCLEOTIDE SEQUENCE</scope>
</reference>
<dbReference type="InterPro" id="IPR001854">
    <property type="entry name" value="Ribosomal_uL29"/>
</dbReference>
<keyword evidence="2 4" id="KW-0689">Ribosomal protein</keyword>
<accession>A0A0H4T365</accession>
<keyword evidence="3 4" id="KW-0687">Ribonucleoprotein</keyword>
<dbReference type="GO" id="GO:1990904">
    <property type="term" value="C:ribonucleoprotein complex"/>
    <property type="evidence" value="ECO:0007669"/>
    <property type="project" value="UniProtKB-KW"/>
</dbReference>
<dbReference type="InterPro" id="IPR018254">
    <property type="entry name" value="Ribosomal_uL29_CS"/>
</dbReference>
<dbReference type="Pfam" id="PF00831">
    <property type="entry name" value="Ribosomal_L29"/>
    <property type="match status" value="1"/>
</dbReference>
<evidence type="ECO:0000313" key="5">
    <source>
        <dbReference type="EMBL" id="AKQ02098.1"/>
    </source>
</evidence>
<dbReference type="PROSITE" id="PS00579">
    <property type="entry name" value="RIBOSOMAL_L29"/>
    <property type="match status" value="1"/>
</dbReference>
<dbReference type="HAMAP" id="MF_00374">
    <property type="entry name" value="Ribosomal_uL29"/>
    <property type="match status" value="1"/>
</dbReference>
<dbReference type="NCBIfam" id="TIGR00012">
    <property type="entry name" value="L29"/>
    <property type="match status" value="1"/>
</dbReference>
<gene>
    <name evidence="4" type="primary">rpl29</name>
</gene>
<dbReference type="GO" id="GO:0006412">
    <property type="term" value="P:translation"/>
    <property type="evidence" value="ECO:0007669"/>
    <property type="project" value="UniProtKB-UniRule"/>
</dbReference>
<protein>
    <recommendedName>
        <fullName evidence="4">Large ribosomal subunit protein uL29</fullName>
    </recommendedName>
</protein>
<dbReference type="AlphaFoldDB" id="A0A0H4T365"/>
<evidence type="ECO:0000256" key="2">
    <source>
        <dbReference type="ARBA" id="ARBA00022980"/>
    </source>
</evidence>
<evidence type="ECO:0000256" key="1">
    <source>
        <dbReference type="ARBA" id="ARBA00009254"/>
    </source>
</evidence>
<dbReference type="CDD" id="cd00427">
    <property type="entry name" value="Ribosomal_L29_HIP"/>
    <property type="match status" value="1"/>
</dbReference>
<dbReference type="SUPFAM" id="SSF46561">
    <property type="entry name" value="Ribosomal protein L29 (L29p)"/>
    <property type="match status" value="1"/>
</dbReference>
<proteinExistence type="inferred from homology"/>
<name>A0A0H4T365_9EURY</name>
<evidence type="ECO:0000256" key="4">
    <source>
        <dbReference type="HAMAP-Rule" id="MF_00374"/>
    </source>
</evidence>
<organism evidence="5">
    <name type="scientific">uncultured euryarchaeote Rifle_16ft_4_minimus_34155</name>
    <dbReference type="NCBI Taxonomy" id="1665193"/>
    <lineage>
        <taxon>Archaea</taxon>
        <taxon>Methanobacteriati</taxon>
        <taxon>Methanobacteriota</taxon>
        <taxon>environmental samples</taxon>
    </lineage>
</organism>
<dbReference type="Gene3D" id="1.10.287.310">
    <property type="match status" value="1"/>
</dbReference>
<evidence type="ECO:0000256" key="3">
    <source>
        <dbReference type="ARBA" id="ARBA00023274"/>
    </source>
</evidence>
<dbReference type="GO" id="GO:0003735">
    <property type="term" value="F:structural constituent of ribosome"/>
    <property type="evidence" value="ECO:0007669"/>
    <property type="project" value="InterPro"/>
</dbReference>
<sequence>MDEKARAEKLKELRNELMHERGVAAMGGAPPSPGKIRAVRRNIARILTIIGEEERAKARAAAATKPKGEKA</sequence>